<dbReference type="PANTHER" id="PTHR36698:SF2">
    <property type="entry name" value="MCE_MLAD DOMAIN-CONTAINING PROTEIN"/>
    <property type="match status" value="1"/>
</dbReference>
<feature type="compositionally biased region" description="Polar residues" evidence="1">
    <location>
        <begin position="281"/>
        <end position="291"/>
    </location>
</feature>
<evidence type="ECO:0000256" key="2">
    <source>
        <dbReference type="SAM" id="Phobius"/>
    </source>
</evidence>
<keyword evidence="2" id="KW-0812">Transmembrane</keyword>
<keyword evidence="2" id="KW-1133">Transmembrane helix</keyword>
<dbReference type="PANTHER" id="PTHR36698">
    <property type="entry name" value="BLL5892 PROTEIN"/>
    <property type="match status" value="1"/>
</dbReference>
<feature type="region of interest" description="Disordered" evidence="1">
    <location>
        <begin position="281"/>
        <end position="308"/>
    </location>
</feature>
<evidence type="ECO:0000256" key="1">
    <source>
        <dbReference type="SAM" id="MobiDB-lite"/>
    </source>
</evidence>
<feature type="compositionally biased region" description="Basic and acidic residues" evidence="1">
    <location>
        <begin position="299"/>
        <end position="308"/>
    </location>
</feature>
<evidence type="ECO:0000259" key="3">
    <source>
        <dbReference type="Pfam" id="PF02470"/>
    </source>
</evidence>
<dbReference type="Proteomes" id="UP001523550">
    <property type="component" value="Unassembled WGS sequence"/>
</dbReference>
<feature type="transmembrane region" description="Helical" evidence="2">
    <location>
        <begin position="9"/>
        <end position="29"/>
    </location>
</feature>
<gene>
    <name evidence="4" type="ORF">J2T60_001803</name>
</gene>
<dbReference type="EMBL" id="JALJYF010000002">
    <property type="protein sequence ID" value="MCP1727803.1"/>
    <property type="molecule type" value="Genomic_DNA"/>
</dbReference>
<keyword evidence="5" id="KW-1185">Reference proteome</keyword>
<evidence type="ECO:0000313" key="5">
    <source>
        <dbReference type="Proteomes" id="UP001523550"/>
    </source>
</evidence>
<reference evidence="4 5" key="1">
    <citation type="submission" date="2022-03" db="EMBL/GenBank/DDBJ databases">
        <title>Genomic Encyclopedia of Type Strains, Phase III (KMG-III): the genomes of soil and plant-associated and newly described type strains.</title>
        <authorList>
            <person name="Whitman W."/>
        </authorList>
    </citation>
    <scope>NUCLEOTIDE SEQUENCE [LARGE SCALE GENOMIC DNA]</scope>
    <source>
        <strain evidence="4 5">BSker1</strain>
    </source>
</reference>
<dbReference type="Pfam" id="PF02470">
    <property type="entry name" value="MlaD"/>
    <property type="match status" value="1"/>
</dbReference>
<dbReference type="InterPro" id="IPR003399">
    <property type="entry name" value="Mce/MlaD"/>
</dbReference>
<keyword evidence="2" id="KW-0472">Membrane</keyword>
<accession>A0ABT1GBR0</accession>
<name>A0ABT1GBR0_9GAMM</name>
<proteinExistence type="predicted"/>
<sequence>METRSNHTLIGLFVVIFTVAAVALGLWIAGELRQGETRHYTVYLEESVSGLGENSRVLFQGVPVGRVSELALDPDNPSRVRLTLEIEADVPIRTDTRAVLRTQGAMGSMRLELESGEADAAPLETPEGEPYPVIQSRPSFWARVDGSVDEGLAAVDTAARQLTRLLSDDNIDALAETLHHLETFSGTLARNSEEMDRVLAGAADMAEAGELLADRLPETLDRLDAALLGVERFSDSVERAADDVSRLAGEGEQTLDIVNRHTLREMDALLRQLQQLSDRMSRLSEQLSDEPNQLLFGPPRREPGPGEQ</sequence>
<dbReference type="RefSeq" id="WP_253448617.1">
    <property type="nucleotide sequence ID" value="NZ_JALJYF010000002.1"/>
</dbReference>
<feature type="domain" description="Mce/MlaD" evidence="3">
    <location>
        <begin position="39"/>
        <end position="116"/>
    </location>
</feature>
<organism evidence="4 5">
    <name type="scientific">Natronospira proteinivora</name>
    <dbReference type="NCBI Taxonomy" id="1807133"/>
    <lineage>
        <taxon>Bacteria</taxon>
        <taxon>Pseudomonadati</taxon>
        <taxon>Pseudomonadota</taxon>
        <taxon>Gammaproteobacteria</taxon>
        <taxon>Natronospirales</taxon>
        <taxon>Natronospiraceae</taxon>
        <taxon>Natronospira</taxon>
    </lineage>
</organism>
<protein>
    <submittedName>
        <fullName evidence="4">Phospholipid/cholesterol/gamma-HCH transport system substrate-binding protein</fullName>
    </submittedName>
</protein>
<comment type="caution">
    <text evidence="4">The sequence shown here is derived from an EMBL/GenBank/DDBJ whole genome shotgun (WGS) entry which is preliminary data.</text>
</comment>
<evidence type="ECO:0000313" key="4">
    <source>
        <dbReference type="EMBL" id="MCP1727803.1"/>
    </source>
</evidence>